<proteinExistence type="inferred from homology"/>
<dbReference type="SMART" id="SM00283">
    <property type="entry name" value="MA"/>
    <property type="match status" value="1"/>
</dbReference>
<dbReference type="Gene3D" id="1.10.287.950">
    <property type="entry name" value="Methyl-accepting chemotaxis protein"/>
    <property type="match status" value="1"/>
</dbReference>
<dbReference type="Pfam" id="PF12729">
    <property type="entry name" value="4HB_MCP_1"/>
    <property type="match status" value="1"/>
</dbReference>
<dbReference type="Pfam" id="PF00672">
    <property type="entry name" value="HAMP"/>
    <property type="match status" value="1"/>
</dbReference>
<evidence type="ECO:0000256" key="4">
    <source>
        <dbReference type="SAM" id="Phobius"/>
    </source>
</evidence>
<dbReference type="InterPro" id="IPR004089">
    <property type="entry name" value="MCPsignal_dom"/>
</dbReference>
<keyword evidence="4" id="KW-0812">Transmembrane</keyword>
<feature type="transmembrane region" description="Helical" evidence="4">
    <location>
        <begin position="12"/>
        <end position="31"/>
    </location>
</feature>
<evidence type="ECO:0000256" key="3">
    <source>
        <dbReference type="PROSITE-ProRule" id="PRU00284"/>
    </source>
</evidence>
<evidence type="ECO:0000256" key="1">
    <source>
        <dbReference type="ARBA" id="ARBA00023224"/>
    </source>
</evidence>
<feature type="transmembrane region" description="Helical" evidence="4">
    <location>
        <begin position="191"/>
        <end position="211"/>
    </location>
</feature>
<gene>
    <name evidence="7" type="ORF">ACFQDP_05695</name>
</gene>
<evidence type="ECO:0000259" key="6">
    <source>
        <dbReference type="PROSITE" id="PS50885"/>
    </source>
</evidence>
<dbReference type="SUPFAM" id="SSF58104">
    <property type="entry name" value="Methyl-accepting chemotaxis protein (MCP) signaling domain"/>
    <property type="match status" value="1"/>
</dbReference>
<name>A0ABW1WP57_9HYPH</name>
<evidence type="ECO:0000313" key="7">
    <source>
        <dbReference type="EMBL" id="MFC6388835.1"/>
    </source>
</evidence>
<dbReference type="InterPro" id="IPR004090">
    <property type="entry name" value="Chemotax_Me-accpt_rcpt"/>
</dbReference>
<evidence type="ECO:0000256" key="2">
    <source>
        <dbReference type="ARBA" id="ARBA00029447"/>
    </source>
</evidence>
<dbReference type="Gene3D" id="6.10.340.10">
    <property type="match status" value="1"/>
</dbReference>
<keyword evidence="8" id="KW-1185">Reference proteome</keyword>
<dbReference type="PANTHER" id="PTHR32089:SF112">
    <property type="entry name" value="LYSOZYME-LIKE PROTEIN-RELATED"/>
    <property type="match status" value="1"/>
</dbReference>
<dbReference type="SMART" id="SM00304">
    <property type="entry name" value="HAMP"/>
    <property type="match status" value="1"/>
</dbReference>
<feature type="domain" description="Methyl-accepting transducer" evidence="5">
    <location>
        <begin position="298"/>
        <end position="541"/>
    </location>
</feature>
<dbReference type="PRINTS" id="PR00260">
    <property type="entry name" value="CHEMTRNSDUCR"/>
</dbReference>
<sequence length="561" mass="57973">MLGSISIKRKLIACFGLMFALVAALTCLSFYQIRVINDAGEDLGGNRLPATQALGRIQSLALRIRVNGGRLLSSKTPEQRVAALTSLDERLAELTAQKAAYLALPATPEALALFAAFEQQWSAYMALHAETVAQADRGDLAGASTRYDTVMSDAIRKVIATLGQMTDLNDTLAMASRERAREANERAQIQLLGFLGLAMLLSVAAALLLILEVSRPLGRMTAAMHRLASGDTATDIPAIGRRDEIGGMAGAVQVFKDNMIHAQALEKEAALARAGAEAQRKAVMAELADSFERAVGGIIGSVTSAATELQATAESMTATANHTARQFSTVATAAEETAVNVNTVASAAEQLGSSVEEIGRQVEGSAGLSQAAVAEADQTALLVQELSAAAARIGDVVAMISTIAGQTNLLALNATIEAARAGEAGRGFAVVAAEVKELANQTARATQDIADQIARIQGSTGQAVSAIGAIAARIQEISGVATSISAAVEEQGVATREIVRNVSQAASGTSAVTANIAGVAESADETGAAASQLLASASDLSRQSVHLDEEVRRFLATIRAA</sequence>
<feature type="domain" description="HAMP" evidence="6">
    <location>
        <begin position="211"/>
        <end position="264"/>
    </location>
</feature>
<dbReference type="InterPro" id="IPR024478">
    <property type="entry name" value="HlyB_4HB_MCP"/>
</dbReference>
<accession>A0ABW1WP57</accession>
<dbReference type="PROSITE" id="PS50111">
    <property type="entry name" value="CHEMOTAXIS_TRANSDUC_2"/>
    <property type="match status" value="1"/>
</dbReference>
<dbReference type="EMBL" id="JBHSTT010000019">
    <property type="protein sequence ID" value="MFC6388835.1"/>
    <property type="molecule type" value="Genomic_DNA"/>
</dbReference>
<dbReference type="RefSeq" id="WP_192283776.1">
    <property type="nucleotide sequence ID" value="NZ_JBHSTT010000019.1"/>
</dbReference>
<comment type="caution">
    <text evidence="7">The sequence shown here is derived from an EMBL/GenBank/DDBJ whole genome shotgun (WGS) entry which is preliminary data.</text>
</comment>
<dbReference type="Proteomes" id="UP001596237">
    <property type="component" value="Unassembled WGS sequence"/>
</dbReference>
<comment type="similarity">
    <text evidence="2">Belongs to the methyl-accepting chemotaxis (MCP) protein family.</text>
</comment>
<dbReference type="CDD" id="cd06225">
    <property type="entry name" value="HAMP"/>
    <property type="match status" value="1"/>
</dbReference>
<protein>
    <submittedName>
        <fullName evidence="7">Methyl-accepting chemotaxis protein</fullName>
    </submittedName>
</protein>
<keyword evidence="4" id="KW-1133">Transmembrane helix</keyword>
<organism evidence="7 8">
    <name type="scientific">Methylorubrum zatmanii</name>
    <dbReference type="NCBI Taxonomy" id="29429"/>
    <lineage>
        <taxon>Bacteria</taxon>
        <taxon>Pseudomonadati</taxon>
        <taxon>Pseudomonadota</taxon>
        <taxon>Alphaproteobacteria</taxon>
        <taxon>Hyphomicrobiales</taxon>
        <taxon>Methylobacteriaceae</taxon>
        <taxon>Methylorubrum</taxon>
    </lineage>
</organism>
<keyword evidence="4" id="KW-0472">Membrane</keyword>
<keyword evidence="1 3" id="KW-0807">Transducer</keyword>
<reference evidence="8" key="1">
    <citation type="journal article" date="2019" name="Int. J. Syst. Evol. Microbiol.">
        <title>The Global Catalogue of Microorganisms (GCM) 10K type strain sequencing project: providing services to taxonomists for standard genome sequencing and annotation.</title>
        <authorList>
            <consortium name="The Broad Institute Genomics Platform"/>
            <consortium name="The Broad Institute Genome Sequencing Center for Infectious Disease"/>
            <person name="Wu L."/>
            <person name="Ma J."/>
        </authorList>
    </citation>
    <scope>NUCLEOTIDE SEQUENCE [LARGE SCALE GENOMIC DNA]</scope>
    <source>
        <strain evidence="8">CCUG 36916</strain>
    </source>
</reference>
<dbReference type="InterPro" id="IPR003660">
    <property type="entry name" value="HAMP_dom"/>
</dbReference>
<evidence type="ECO:0000313" key="8">
    <source>
        <dbReference type="Proteomes" id="UP001596237"/>
    </source>
</evidence>
<dbReference type="Pfam" id="PF00015">
    <property type="entry name" value="MCPsignal"/>
    <property type="match status" value="1"/>
</dbReference>
<dbReference type="PANTHER" id="PTHR32089">
    <property type="entry name" value="METHYL-ACCEPTING CHEMOTAXIS PROTEIN MCPB"/>
    <property type="match status" value="1"/>
</dbReference>
<evidence type="ECO:0000259" key="5">
    <source>
        <dbReference type="PROSITE" id="PS50111"/>
    </source>
</evidence>
<dbReference type="PROSITE" id="PS50885">
    <property type="entry name" value="HAMP"/>
    <property type="match status" value="1"/>
</dbReference>